<sequence>MRRNAPSPQVPRFDPRGWRRASRCGPNGGNCVEINLTCDGVAGVRDSKRATGDVALAVPTRRWNDFIALVRTGRLDLA</sequence>
<keyword evidence="4" id="KW-1185">Reference proteome</keyword>
<reference evidence="4" key="1">
    <citation type="journal article" date="2019" name="Int. J. Syst. Evol. Microbiol.">
        <title>The Global Catalogue of Microorganisms (GCM) 10K type strain sequencing project: providing services to taxonomists for standard genome sequencing and annotation.</title>
        <authorList>
            <consortium name="The Broad Institute Genomics Platform"/>
            <consortium name="The Broad Institute Genome Sequencing Center for Infectious Disease"/>
            <person name="Wu L."/>
            <person name="Ma J."/>
        </authorList>
    </citation>
    <scope>NUCLEOTIDE SEQUENCE [LARGE SCALE GENOMIC DNA]</scope>
    <source>
        <strain evidence="4">CCUG 56401</strain>
    </source>
</reference>
<evidence type="ECO:0000313" key="3">
    <source>
        <dbReference type="EMBL" id="MFD0923865.1"/>
    </source>
</evidence>
<feature type="domain" description="DUF397" evidence="2">
    <location>
        <begin position="17"/>
        <end position="71"/>
    </location>
</feature>
<organism evidence="3 4">
    <name type="scientific">Saccharopolyspora rosea</name>
    <dbReference type="NCBI Taxonomy" id="524884"/>
    <lineage>
        <taxon>Bacteria</taxon>
        <taxon>Bacillati</taxon>
        <taxon>Actinomycetota</taxon>
        <taxon>Actinomycetes</taxon>
        <taxon>Pseudonocardiales</taxon>
        <taxon>Pseudonocardiaceae</taxon>
        <taxon>Saccharopolyspora</taxon>
    </lineage>
</organism>
<name>A0ABW3G2W8_9PSEU</name>
<proteinExistence type="predicted"/>
<dbReference type="Pfam" id="PF04149">
    <property type="entry name" value="DUF397"/>
    <property type="match status" value="1"/>
</dbReference>
<evidence type="ECO:0000256" key="1">
    <source>
        <dbReference type="SAM" id="MobiDB-lite"/>
    </source>
</evidence>
<dbReference type="InterPro" id="IPR007278">
    <property type="entry name" value="DUF397"/>
</dbReference>
<dbReference type="EMBL" id="JBHTIW010000044">
    <property type="protein sequence ID" value="MFD0923865.1"/>
    <property type="molecule type" value="Genomic_DNA"/>
</dbReference>
<evidence type="ECO:0000259" key="2">
    <source>
        <dbReference type="Pfam" id="PF04149"/>
    </source>
</evidence>
<dbReference type="Proteomes" id="UP001597018">
    <property type="component" value="Unassembled WGS sequence"/>
</dbReference>
<comment type="caution">
    <text evidence="3">The sequence shown here is derived from an EMBL/GenBank/DDBJ whole genome shotgun (WGS) entry which is preliminary data.</text>
</comment>
<protein>
    <submittedName>
        <fullName evidence="3">DUF397 domain-containing protein</fullName>
    </submittedName>
</protein>
<feature type="region of interest" description="Disordered" evidence="1">
    <location>
        <begin position="1"/>
        <end position="21"/>
    </location>
</feature>
<dbReference type="RefSeq" id="WP_263253363.1">
    <property type="nucleotide sequence ID" value="NZ_BAABLT010000050.1"/>
</dbReference>
<evidence type="ECO:0000313" key="4">
    <source>
        <dbReference type="Proteomes" id="UP001597018"/>
    </source>
</evidence>
<accession>A0ABW3G2W8</accession>
<gene>
    <name evidence="3" type="ORF">ACFQ16_29310</name>
</gene>